<sequence length="201" mass="20538">MATAVPAQRPSLHAHSRYWVVPAVRAVLALAAGAVITFTRDAHTPAFGLIVFGVFAVLDGLVTGILSGMLAGRRITRTLFAVQGGIGVLAGVLALALSGAGLGLYLYLVTVWAALTGMLELYNGVRERGRDAAARDWLITGAITAVLALALLFSPADAVLVIGLFGAWAVIVGVFQAIGAATLRSAARGHSDGPHGAESAS</sequence>
<keyword evidence="1" id="KW-0812">Transmembrane</keyword>
<evidence type="ECO:0000313" key="2">
    <source>
        <dbReference type="EMBL" id="MDN4597967.1"/>
    </source>
</evidence>
<name>A0ABT8IZ02_9MICO</name>
<feature type="transmembrane region" description="Helical" evidence="1">
    <location>
        <begin position="45"/>
        <end position="66"/>
    </location>
</feature>
<accession>A0ABT8IZ02</accession>
<feature type="transmembrane region" description="Helical" evidence="1">
    <location>
        <begin position="78"/>
        <end position="98"/>
    </location>
</feature>
<feature type="transmembrane region" description="Helical" evidence="1">
    <location>
        <begin position="137"/>
        <end position="154"/>
    </location>
</feature>
<feature type="transmembrane region" description="Helical" evidence="1">
    <location>
        <begin position="104"/>
        <end position="125"/>
    </location>
</feature>
<feature type="transmembrane region" description="Helical" evidence="1">
    <location>
        <begin position="18"/>
        <end position="39"/>
    </location>
</feature>
<dbReference type="Pfam" id="PF03729">
    <property type="entry name" value="DUF308"/>
    <property type="match status" value="1"/>
</dbReference>
<gene>
    <name evidence="2" type="ORF">P5G59_12500</name>
</gene>
<dbReference type="RefSeq" id="WP_301219323.1">
    <property type="nucleotide sequence ID" value="NZ_JAROCB010000003.1"/>
</dbReference>
<proteinExistence type="predicted"/>
<keyword evidence="1" id="KW-1133">Transmembrane helix</keyword>
<keyword evidence="1" id="KW-0472">Membrane</keyword>
<protein>
    <submittedName>
        <fullName evidence="2">DUF308 domain-containing protein</fullName>
    </submittedName>
</protein>
<evidence type="ECO:0000313" key="3">
    <source>
        <dbReference type="Proteomes" id="UP001174210"/>
    </source>
</evidence>
<dbReference type="InterPro" id="IPR005325">
    <property type="entry name" value="DUF308_memb"/>
</dbReference>
<evidence type="ECO:0000256" key="1">
    <source>
        <dbReference type="SAM" id="Phobius"/>
    </source>
</evidence>
<reference evidence="2" key="1">
    <citation type="submission" date="2023-03" db="EMBL/GenBank/DDBJ databases">
        <title>MT1 and MT2 Draft Genomes of Novel Species.</title>
        <authorList>
            <person name="Venkateswaran K."/>
        </authorList>
    </citation>
    <scope>NUCLEOTIDE SEQUENCE</scope>
    <source>
        <strain evidence="2">F6_8S_P_1A</strain>
    </source>
</reference>
<keyword evidence="3" id="KW-1185">Reference proteome</keyword>
<dbReference type="Proteomes" id="UP001174210">
    <property type="component" value="Unassembled WGS sequence"/>
</dbReference>
<feature type="transmembrane region" description="Helical" evidence="1">
    <location>
        <begin position="160"/>
        <end position="183"/>
    </location>
</feature>
<organism evidence="2 3">
    <name type="scientific">Leifsonia virtsii</name>
    <dbReference type="NCBI Taxonomy" id="3035915"/>
    <lineage>
        <taxon>Bacteria</taxon>
        <taxon>Bacillati</taxon>
        <taxon>Actinomycetota</taxon>
        <taxon>Actinomycetes</taxon>
        <taxon>Micrococcales</taxon>
        <taxon>Microbacteriaceae</taxon>
        <taxon>Leifsonia</taxon>
    </lineage>
</organism>
<comment type="caution">
    <text evidence="2">The sequence shown here is derived from an EMBL/GenBank/DDBJ whole genome shotgun (WGS) entry which is preliminary data.</text>
</comment>
<dbReference type="EMBL" id="JAROCB010000003">
    <property type="protein sequence ID" value="MDN4597967.1"/>
    <property type="molecule type" value="Genomic_DNA"/>
</dbReference>